<feature type="transmembrane region" description="Helical" evidence="1">
    <location>
        <begin position="80"/>
        <end position="102"/>
    </location>
</feature>
<dbReference type="EMBL" id="JBHTLU010000013">
    <property type="protein sequence ID" value="MFD1220361.1"/>
    <property type="molecule type" value="Genomic_DNA"/>
</dbReference>
<evidence type="ECO:0000313" key="3">
    <source>
        <dbReference type="Proteomes" id="UP001597180"/>
    </source>
</evidence>
<evidence type="ECO:0000313" key="2">
    <source>
        <dbReference type="EMBL" id="MFD1220361.1"/>
    </source>
</evidence>
<keyword evidence="1" id="KW-1003">Cell membrane</keyword>
<feature type="transmembrane region" description="Helical" evidence="1">
    <location>
        <begin position="6"/>
        <end position="24"/>
    </location>
</feature>
<sequence length="267" mass="28906">MILDKVIWVAVLTLIIHAVETLSYSIRLAGVRTGKLAVALSLTGMIVLLSRTSNLIQGPMMGGVIDQAKRDPGVSLEAQMHIMIAGASLGTLLAILLFPTAVRIAVKLIARLEVTGSLPRLVLDSVSFRSLKYAGRQFKLPTWEMISRLRVGGVPKRLLLLNMFVTGFYTVGVLSALYASFLSPGHSTAASMSSGLVNGVATILMTLLVDPQVALLTDRAMTGKASMASISKMYGWLMFSRFCGTWLAQLLLVPCTMLIQWMVPFFS</sequence>
<comment type="pathway">
    <text evidence="1">Cell wall biogenesis; peptidoglycan biosynthesis.</text>
</comment>
<comment type="similarity">
    <text evidence="1">Belongs to the Amj family.</text>
</comment>
<keyword evidence="1" id="KW-0961">Cell wall biogenesis/degradation</keyword>
<name>A0ABW3UKM5_9BACL</name>
<keyword evidence="1" id="KW-0812">Transmembrane</keyword>
<keyword evidence="1" id="KW-0573">Peptidoglycan synthesis</keyword>
<dbReference type="HAMAP" id="MF_02077">
    <property type="entry name" value="Amj_flippase"/>
    <property type="match status" value="1"/>
</dbReference>
<gene>
    <name evidence="1" type="primary">amj</name>
    <name evidence="2" type="ORF">ACFQ4B_09535</name>
</gene>
<keyword evidence="3" id="KW-1185">Reference proteome</keyword>
<accession>A0ABW3UKM5</accession>
<keyword evidence="1" id="KW-1133">Transmembrane helix</keyword>
<dbReference type="InterPro" id="IPR021260">
    <property type="entry name" value="Amj"/>
</dbReference>
<keyword evidence="1" id="KW-0813">Transport</keyword>
<comment type="caution">
    <text evidence="1">Lacks conserved residue(s) required for the propagation of feature annotation.</text>
</comment>
<keyword evidence="1" id="KW-0133">Cell shape</keyword>
<dbReference type="Pfam" id="PF10997">
    <property type="entry name" value="Amj"/>
    <property type="match status" value="1"/>
</dbReference>
<dbReference type="Proteomes" id="UP001597180">
    <property type="component" value="Unassembled WGS sequence"/>
</dbReference>
<reference evidence="3" key="1">
    <citation type="journal article" date="2019" name="Int. J. Syst. Evol. Microbiol.">
        <title>The Global Catalogue of Microorganisms (GCM) 10K type strain sequencing project: providing services to taxonomists for standard genome sequencing and annotation.</title>
        <authorList>
            <consortium name="The Broad Institute Genomics Platform"/>
            <consortium name="The Broad Institute Genome Sequencing Center for Infectious Disease"/>
            <person name="Wu L."/>
            <person name="Ma J."/>
        </authorList>
    </citation>
    <scope>NUCLEOTIDE SEQUENCE [LARGE SCALE GENOMIC DNA]</scope>
    <source>
        <strain evidence="3">CCUG 53270</strain>
    </source>
</reference>
<comment type="caution">
    <text evidence="2">The sequence shown here is derived from an EMBL/GenBank/DDBJ whole genome shotgun (WGS) entry which is preliminary data.</text>
</comment>
<feature type="transmembrane region" description="Helical" evidence="1">
    <location>
        <begin position="199"/>
        <end position="217"/>
    </location>
</feature>
<dbReference type="RefSeq" id="WP_179136281.1">
    <property type="nucleotide sequence ID" value="NZ_BAABJG010000006.1"/>
</dbReference>
<proteinExistence type="inferred from homology"/>
<feature type="transmembrane region" description="Helical" evidence="1">
    <location>
        <begin position="158"/>
        <end position="179"/>
    </location>
</feature>
<protein>
    <recommendedName>
        <fullName evidence="1">Lipid II flippase Amj</fullName>
    </recommendedName>
</protein>
<keyword evidence="1" id="KW-0472">Membrane</keyword>
<feature type="transmembrane region" description="Helical" evidence="1">
    <location>
        <begin position="238"/>
        <end position="263"/>
    </location>
</feature>
<evidence type="ECO:0000256" key="1">
    <source>
        <dbReference type="HAMAP-Rule" id="MF_02077"/>
    </source>
</evidence>
<comment type="function">
    <text evidence="1">Involved in peptidoglycan biosynthesis. Transports lipid-linked peptidoglycan precursors from the inner to the outer leaflet of the cytoplasmic membrane.</text>
</comment>
<comment type="subcellular location">
    <subcellularLocation>
        <location evidence="1">Cell membrane</location>
        <topology evidence="1">Multi-pass membrane protein</topology>
    </subcellularLocation>
</comment>
<organism evidence="2 3">
    <name type="scientific">Paenibacillus vulneris</name>
    <dbReference type="NCBI Taxonomy" id="1133364"/>
    <lineage>
        <taxon>Bacteria</taxon>
        <taxon>Bacillati</taxon>
        <taxon>Bacillota</taxon>
        <taxon>Bacilli</taxon>
        <taxon>Bacillales</taxon>
        <taxon>Paenibacillaceae</taxon>
        <taxon>Paenibacillus</taxon>
    </lineage>
</organism>